<dbReference type="Proteomes" id="UP000243488">
    <property type="component" value="Chromosome"/>
</dbReference>
<keyword evidence="9" id="KW-1185">Reference proteome</keyword>
<dbReference type="AlphaFoldDB" id="A0A1V0B6X8"/>
<dbReference type="RefSeq" id="WP_080050534.1">
    <property type="nucleotide sequence ID" value="NZ_CP020100.1"/>
</dbReference>
<dbReference type="Gene3D" id="2.30.30.100">
    <property type="match status" value="1"/>
</dbReference>
<evidence type="ECO:0000313" key="9">
    <source>
        <dbReference type="Proteomes" id="UP000243488"/>
    </source>
</evidence>
<evidence type="ECO:0000256" key="2">
    <source>
        <dbReference type="ARBA" id="ARBA00022729"/>
    </source>
</evidence>
<evidence type="ECO:0000256" key="4">
    <source>
        <dbReference type="ARBA" id="ARBA00023139"/>
    </source>
</evidence>
<dbReference type="InterPro" id="IPR047807">
    <property type="entry name" value="YgdI/YgdR-like_SH3-like"/>
</dbReference>
<evidence type="ECO:0000259" key="7">
    <source>
        <dbReference type="Pfam" id="PF06004"/>
    </source>
</evidence>
<dbReference type="STRING" id="1931241.BVH74_13315"/>
<evidence type="ECO:0000256" key="3">
    <source>
        <dbReference type="ARBA" id="ARBA00023136"/>
    </source>
</evidence>
<evidence type="ECO:0000256" key="1">
    <source>
        <dbReference type="ARBA" id="ARBA00022475"/>
    </source>
</evidence>
<keyword evidence="1" id="KW-1003">Cell membrane</keyword>
<keyword evidence="3" id="KW-0472">Membrane</keyword>
<name>A0A1V0B6X8_9GAMM</name>
<gene>
    <name evidence="8" type="ORF">BVH74_13315</name>
</gene>
<dbReference type="PROSITE" id="PS51257">
    <property type="entry name" value="PROKAR_LIPOPROTEIN"/>
    <property type="match status" value="1"/>
</dbReference>
<evidence type="ECO:0000313" key="8">
    <source>
        <dbReference type="EMBL" id="AQZ95667.1"/>
    </source>
</evidence>
<dbReference type="KEGG" id="ppha:BVH74_13315"/>
<organism evidence="8 9">
    <name type="scientific">Halopseudomonas phragmitis</name>
    <dbReference type="NCBI Taxonomy" id="1931241"/>
    <lineage>
        <taxon>Bacteria</taxon>
        <taxon>Pseudomonadati</taxon>
        <taxon>Pseudomonadota</taxon>
        <taxon>Gammaproteobacteria</taxon>
        <taxon>Pseudomonadales</taxon>
        <taxon>Pseudomonadaceae</taxon>
        <taxon>Halopseudomonas</taxon>
    </lineage>
</organism>
<feature type="chain" id="PRO_5012685462" description="Lipoprotein YgdI/YgdR-like SH3-like domain-containing protein" evidence="6">
    <location>
        <begin position="19"/>
        <end position="72"/>
    </location>
</feature>
<dbReference type="InterPro" id="IPR010920">
    <property type="entry name" value="LSM_dom_sf"/>
</dbReference>
<protein>
    <recommendedName>
        <fullName evidence="7">Lipoprotein YgdI/YgdR-like SH3-like domain-containing protein</fullName>
    </recommendedName>
</protein>
<keyword evidence="4" id="KW-0564">Palmitate</keyword>
<dbReference type="PANTHER" id="PTHR37011:SF1">
    <property type="entry name" value="POT FAMILY PEPTIDE TRANSPORT PROTEIN"/>
    <property type="match status" value="1"/>
</dbReference>
<dbReference type="SUPFAM" id="SSF50182">
    <property type="entry name" value="Sm-like ribonucleoproteins"/>
    <property type="match status" value="1"/>
</dbReference>
<proteinExistence type="predicted"/>
<feature type="domain" description="Lipoprotein YgdI/YgdR-like SH3-like" evidence="7">
    <location>
        <begin position="25"/>
        <end position="71"/>
    </location>
</feature>
<evidence type="ECO:0000256" key="6">
    <source>
        <dbReference type="SAM" id="SignalP"/>
    </source>
</evidence>
<evidence type="ECO:0000256" key="5">
    <source>
        <dbReference type="ARBA" id="ARBA00023288"/>
    </source>
</evidence>
<dbReference type="Pfam" id="PF06004">
    <property type="entry name" value="DUF903"/>
    <property type="match status" value="1"/>
</dbReference>
<feature type="signal peptide" evidence="6">
    <location>
        <begin position="1"/>
        <end position="18"/>
    </location>
</feature>
<dbReference type="EMBL" id="CP020100">
    <property type="protein sequence ID" value="AQZ95667.1"/>
    <property type="molecule type" value="Genomic_DNA"/>
</dbReference>
<dbReference type="NCBIfam" id="NF033216">
    <property type="entry name" value="lipo_YgdI_YgdR"/>
    <property type="match status" value="1"/>
</dbReference>
<dbReference type="PANTHER" id="PTHR37011">
    <property type="entry name" value="POT FAMILY PEPTIDE TRANSPORT PROTEIN-RELATED"/>
    <property type="match status" value="1"/>
</dbReference>
<keyword evidence="2 6" id="KW-0732">Signal</keyword>
<reference evidence="8 9" key="1">
    <citation type="submission" date="2017-03" db="EMBL/GenBank/DDBJ databases">
        <title>Complete genome sequence of the novel DNRA strain Pseudomonas sp. S-6-2 isolated from Chinese polluted river sediment. Journal of Biotechnology.</title>
        <authorList>
            <person name="Li J."/>
            <person name="Xiang F."/>
            <person name="Wang L."/>
            <person name="Xi L."/>
            <person name="Liu J."/>
        </authorList>
    </citation>
    <scope>NUCLEOTIDE SEQUENCE [LARGE SCALE GENOMIC DNA]</scope>
    <source>
        <strain evidence="8 9">S-6-2</strain>
    </source>
</reference>
<dbReference type="InterPro" id="IPR010305">
    <property type="entry name" value="YgdI/YgdR-like"/>
</dbReference>
<sequence length="72" mass="8086">MKQSLVALICAAAFLVLAGCAKDHLIATHDGRLIETDNKPKIDDDTGMIEYKDYEGRVNQIPQSEVREIKER</sequence>
<keyword evidence="5" id="KW-0449">Lipoprotein</keyword>
<accession>A0A1V0B6X8</accession>